<feature type="region of interest" description="Disordered" evidence="1">
    <location>
        <begin position="96"/>
        <end position="143"/>
    </location>
</feature>
<name>A0A9Q1K6R5_9CARY</name>
<keyword evidence="3" id="KW-1185">Reference proteome</keyword>
<dbReference type="Proteomes" id="UP001153076">
    <property type="component" value="Unassembled WGS sequence"/>
</dbReference>
<feature type="compositionally biased region" description="Polar residues" evidence="1">
    <location>
        <begin position="185"/>
        <end position="202"/>
    </location>
</feature>
<dbReference type="InterPro" id="IPR040256">
    <property type="entry name" value="At4g02000-like"/>
</dbReference>
<gene>
    <name evidence="2" type="ORF">Cgig2_008756</name>
</gene>
<organism evidence="2 3">
    <name type="scientific">Carnegiea gigantea</name>
    <dbReference type="NCBI Taxonomy" id="171969"/>
    <lineage>
        <taxon>Eukaryota</taxon>
        <taxon>Viridiplantae</taxon>
        <taxon>Streptophyta</taxon>
        <taxon>Embryophyta</taxon>
        <taxon>Tracheophyta</taxon>
        <taxon>Spermatophyta</taxon>
        <taxon>Magnoliopsida</taxon>
        <taxon>eudicotyledons</taxon>
        <taxon>Gunneridae</taxon>
        <taxon>Pentapetalae</taxon>
        <taxon>Caryophyllales</taxon>
        <taxon>Cactineae</taxon>
        <taxon>Cactaceae</taxon>
        <taxon>Cactoideae</taxon>
        <taxon>Echinocereeae</taxon>
        <taxon>Carnegiea</taxon>
    </lineage>
</organism>
<evidence type="ECO:0000313" key="3">
    <source>
        <dbReference type="Proteomes" id="UP001153076"/>
    </source>
</evidence>
<dbReference type="PANTHER" id="PTHR31286:SF165">
    <property type="entry name" value="DUF4283 DOMAIN-CONTAINING PROTEIN"/>
    <property type="match status" value="1"/>
</dbReference>
<dbReference type="InterPro" id="IPR036875">
    <property type="entry name" value="Znf_CCHC_sf"/>
</dbReference>
<proteinExistence type="predicted"/>
<dbReference type="PANTHER" id="PTHR31286">
    <property type="entry name" value="GLYCINE-RICH CELL WALL STRUCTURAL PROTEIN 1.8-LIKE"/>
    <property type="match status" value="1"/>
</dbReference>
<dbReference type="GO" id="GO:0003676">
    <property type="term" value="F:nucleic acid binding"/>
    <property type="evidence" value="ECO:0007669"/>
    <property type="project" value="InterPro"/>
</dbReference>
<accession>A0A9Q1K6R5</accession>
<protein>
    <recommendedName>
        <fullName evidence="4">DUF4283 domain-containing protein</fullName>
    </recommendedName>
</protein>
<dbReference type="AlphaFoldDB" id="A0A9Q1K6R5"/>
<dbReference type="GO" id="GO:0008270">
    <property type="term" value="F:zinc ion binding"/>
    <property type="evidence" value="ECO:0007669"/>
    <property type="project" value="InterPro"/>
</dbReference>
<reference evidence="2" key="1">
    <citation type="submission" date="2022-04" db="EMBL/GenBank/DDBJ databases">
        <title>Carnegiea gigantea Genome sequencing and assembly v2.</title>
        <authorList>
            <person name="Copetti D."/>
            <person name="Sanderson M.J."/>
            <person name="Burquez A."/>
            <person name="Wojciechowski M.F."/>
        </authorList>
    </citation>
    <scope>NUCLEOTIDE SEQUENCE</scope>
    <source>
        <strain evidence="2">SGP5-SGP5p</strain>
        <tissue evidence="2">Aerial part</tissue>
    </source>
</reference>
<feature type="region of interest" description="Disordered" evidence="1">
    <location>
        <begin position="178"/>
        <end position="202"/>
    </location>
</feature>
<evidence type="ECO:0000256" key="1">
    <source>
        <dbReference type="SAM" id="MobiDB-lite"/>
    </source>
</evidence>
<dbReference type="SUPFAM" id="SSF57756">
    <property type="entry name" value="Retrovirus zinc finger-like domains"/>
    <property type="match status" value="1"/>
</dbReference>
<dbReference type="EMBL" id="JAKOGI010000301">
    <property type="protein sequence ID" value="KAJ8437403.1"/>
    <property type="molecule type" value="Genomic_DNA"/>
</dbReference>
<evidence type="ECO:0000313" key="2">
    <source>
        <dbReference type="EMBL" id="KAJ8437403.1"/>
    </source>
</evidence>
<dbReference type="OrthoDB" id="1939300at2759"/>
<comment type="caution">
    <text evidence="2">The sequence shown here is derived from an EMBL/GenBank/DDBJ whole genome shotgun (WGS) entry which is preliminary data.</text>
</comment>
<sequence length="245" mass="28306">MDLDIKYWGMVSLSKLGSILGIPIKTDRYTMEKTRLTYARLLIEMPVDDTVPGYIEFVNDQEVVVRLEVKYKWKPLKCLHCRIYGHIEEDCRKKVSNRQEWREVPAQTSQSRGEAEQRGPADQGRTPHPQAETSTTKCPGQLVDPEGFITVRRPITRPPPSPLPLQDAMRGQNTFEPLQEPFDESSLSKQQEGPPNVQNKGLNWSNKQEDVKIFLNEKNIGFVRLLETKVKENNVDRITNNMFRR</sequence>
<evidence type="ECO:0008006" key="4">
    <source>
        <dbReference type="Google" id="ProtNLM"/>
    </source>
</evidence>